<dbReference type="Gene3D" id="1.10.10.740">
    <property type="entry name" value="Crisp domain"/>
    <property type="match status" value="1"/>
</dbReference>
<evidence type="ECO:0000313" key="4">
    <source>
        <dbReference type="Ensembl" id="ENSPSIP00000009250.1"/>
    </source>
</evidence>
<keyword evidence="1 2" id="KW-1015">Disulfide bond</keyword>
<reference evidence="5" key="1">
    <citation type="submission" date="2011-10" db="EMBL/GenBank/DDBJ databases">
        <authorList>
            <consortium name="Soft-shell Turtle Genome Consortium"/>
        </authorList>
    </citation>
    <scope>NUCLEOTIDE SEQUENCE [LARGE SCALE GENOMIC DNA]</scope>
    <source>
        <strain evidence="5">Daiwa-1</strain>
    </source>
</reference>
<sequence length="69" mass="7748">MKGAIYTPYKIGDPCSDCPDACDNGLCTNPCLYEDTYSLCPQLKEQYTCNNRFVLKYCVASCQCTTKIQ</sequence>
<feature type="disulfide bond" evidence="2">
    <location>
        <begin position="49"/>
        <end position="62"/>
    </location>
</feature>
<dbReference type="InterPro" id="IPR003582">
    <property type="entry name" value="ShKT_dom"/>
</dbReference>
<reference evidence="5" key="2">
    <citation type="journal article" date="2013" name="Nat. Genet.">
        <title>The draft genomes of soft-shell turtle and green sea turtle yield insights into the development and evolution of the turtle-specific body plan.</title>
        <authorList>
            <person name="Wang Z."/>
            <person name="Pascual-Anaya J."/>
            <person name="Zadissa A."/>
            <person name="Li W."/>
            <person name="Niimura Y."/>
            <person name="Huang Z."/>
            <person name="Li C."/>
            <person name="White S."/>
            <person name="Xiong Z."/>
            <person name="Fang D."/>
            <person name="Wang B."/>
            <person name="Ming Y."/>
            <person name="Chen Y."/>
            <person name="Zheng Y."/>
            <person name="Kuraku S."/>
            <person name="Pignatelli M."/>
            <person name="Herrero J."/>
            <person name="Beal K."/>
            <person name="Nozawa M."/>
            <person name="Li Q."/>
            <person name="Wang J."/>
            <person name="Zhang H."/>
            <person name="Yu L."/>
            <person name="Shigenobu S."/>
            <person name="Wang J."/>
            <person name="Liu J."/>
            <person name="Flicek P."/>
            <person name="Searle S."/>
            <person name="Wang J."/>
            <person name="Kuratani S."/>
            <person name="Yin Y."/>
            <person name="Aken B."/>
            <person name="Zhang G."/>
            <person name="Irie N."/>
        </authorList>
    </citation>
    <scope>NUCLEOTIDE SEQUENCE [LARGE SCALE GENOMIC DNA]</scope>
    <source>
        <strain evidence="5">Daiwa-1</strain>
    </source>
</reference>
<dbReference type="PROSITE" id="PS51670">
    <property type="entry name" value="SHKT"/>
    <property type="match status" value="1"/>
</dbReference>
<dbReference type="InterPro" id="IPR013871">
    <property type="entry name" value="Cysteine_rich_secretory"/>
</dbReference>
<dbReference type="AlphaFoldDB" id="K7FMJ0"/>
<dbReference type="Ensembl" id="ENSPSIT00000009296.1">
    <property type="protein sequence ID" value="ENSPSIP00000009250.1"/>
    <property type="gene ID" value="ENSPSIG00000008437.1"/>
</dbReference>
<proteinExistence type="predicted"/>
<evidence type="ECO:0000256" key="1">
    <source>
        <dbReference type="ARBA" id="ARBA00023157"/>
    </source>
</evidence>
<dbReference type="HOGENOM" id="CLU_181163_0_0_1"/>
<reference evidence="4" key="4">
    <citation type="submission" date="2025-09" db="UniProtKB">
        <authorList>
            <consortium name="Ensembl"/>
        </authorList>
    </citation>
    <scope>IDENTIFICATION</scope>
</reference>
<dbReference type="EMBL" id="AGCU01177963">
    <property type="status" value="NOT_ANNOTATED_CDS"/>
    <property type="molecule type" value="Genomic_DNA"/>
</dbReference>
<dbReference type="Pfam" id="PF08562">
    <property type="entry name" value="Crisp"/>
    <property type="match status" value="1"/>
</dbReference>
<comment type="caution">
    <text evidence="2">Lacks conserved residue(s) required for the propagation of feature annotation.</text>
</comment>
<feature type="disulfide bond" evidence="2">
    <location>
        <begin position="40"/>
        <end position="58"/>
    </location>
</feature>
<dbReference type="SUPFAM" id="SSF57546">
    <property type="entry name" value="Crisp domain-like"/>
    <property type="match status" value="1"/>
</dbReference>
<name>K7FMJ0_PELSI</name>
<evidence type="ECO:0000259" key="3">
    <source>
        <dbReference type="PROSITE" id="PS51670"/>
    </source>
</evidence>
<dbReference type="STRING" id="13735.ENSPSIP00000009250"/>
<keyword evidence="5" id="KW-1185">Reference proteome</keyword>
<dbReference type="Proteomes" id="UP000007267">
    <property type="component" value="Unassembled WGS sequence"/>
</dbReference>
<evidence type="ECO:0000256" key="2">
    <source>
        <dbReference type="PROSITE-ProRule" id="PRU01005"/>
    </source>
</evidence>
<reference evidence="4" key="3">
    <citation type="submission" date="2025-08" db="UniProtKB">
        <authorList>
            <consortium name="Ensembl"/>
        </authorList>
    </citation>
    <scope>IDENTIFICATION</scope>
</reference>
<organism evidence="4 5">
    <name type="scientific">Pelodiscus sinensis</name>
    <name type="common">Chinese softshell turtle</name>
    <name type="synonym">Trionyx sinensis</name>
    <dbReference type="NCBI Taxonomy" id="13735"/>
    <lineage>
        <taxon>Eukaryota</taxon>
        <taxon>Metazoa</taxon>
        <taxon>Chordata</taxon>
        <taxon>Craniata</taxon>
        <taxon>Vertebrata</taxon>
        <taxon>Euteleostomi</taxon>
        <taxon>Archelosauria</taxon>
        <taxon>Testudinata</taxon>
        <taxon>Testudines</taxon>
        <taxon>Cryptodira</taxon>
        <taxon>Trionychia</taxon>
        <taxon>Trionychidae</taxon>
        <taxon>Pelodiscus</taxon>
    </lineage>
</organism>
<dbReference type="InterPro" id="IPR042076">
    <property type="entry name" value="Crisp-like_dom"/>
</dbReference>
<evidence type="ECO:0000313" key="5">
    <source>
        <dbReference type="Proteomes" id="UP000007267"/>
    </source>
</evidence>
<accession>K7FMJ0</accession>
<dbReference type="FunFam" id="1.10.10.740:FF:000001">
    <property type="entry name" value="Cysteine-rich secretory protein 2"/>
    <property type="match status" value="1"/>
</dbReference>
<dbReference type="eggNOG" id="KOG3017">
    <property type="taxonomic scope" value="Eukaryota"/>
</dbReference>
<feature type="domain" description="ShKT" evidence="3">
    <location>
        <begin position="31"/>
        <end position="64"/>
    </location>
</feature>
<protein>
    <recommendedName>
        <fullName evidence="3">ShKT domain-containing protein</fullName>
    </recommendedName>
</protein>